<dbReference type="PANTHER" id="PTHR11808">
    <property type="entry name" value="TRANS-SULFURATION ENZYME FAMILY MEMBER"/>
    <property type="match status" value="1"/>
</dbReference>
<dbReference type="InterPro" id="IPR000277">
    <property type="entry name" value="Cys/Met-Metab_PyrdxlP-dep_enz"/>
</dbReference>
<proteinExistence type="inferred from homology"/>
<comment type="similarity">
    <text evidence="2 4">Belongs to the trans-sulfuration enzymes family.</text>
</comment>
<dbReference type="InterPro" id="IPR015422">
    <property type="entry name" value="PyrdxlP-dep_Trfase_small"/>
</dbReference>
<dbReference type="RefSeq" id="WP_307206136.1">
    <property type="nucleotide sequence ID" value="NZ_JAUSSU010000008.1"/>
</dbReference>
<comment type="cofactor">
    <cofactor evidence="1 4">
        <name>pyridoxal 5'-phosphate</name>
        <dbReference type="ChEBI" id="CHEBI:597326"/>
    </cofactor>
</comment>
<dbReference type="InterPro" id="IPR015421">
    <property type="entry name" value="PyrdxlP-dep_Trfase_major"/>
</dbReference>
<dbReference type="InterPro" id="IPR015424">
    <property type="entry name" value="PyrdxlP-dep_Trfase"/>
</dbReference>
<evidence type="ECO:0000256" key="2">
    <source>
        <dbReference type="ARBA" id="ARBA00009077"/>
    </source>
</evidence>
<dbReference type="EC" id="4.4.1.1" evidence="5"/>
<dbReference type="Pfam" id="PF01053">
    <property type="entry name" value="Cys_Met_Meta_PP"/>
    <property type="match status" value="1"/>
</dbReference>
<dbReference type="EC" id="4.4.1.2" evidence="5"/>
<sequence length="381" mass="40963">MKPRTKLIHGGIPIDPHTGAVSVPIYQVSTYKQDGVGVHKGYEYSRTGNPTRHALERLIADLEEGSAGFAFASGMAAIHAVFGLLRSGDHVIITDDVYGGTYRIATKVLARQGIESTFADTTDPAELAAALRPNTKALFVETPTNPLLKVTDIAELARWAKAAGLLFIVDNTFGTPYWQTPIALGADIVVHSATKYLGGHSDVVAGLAVVSSEELAERLHFTQNATGGVLGPQDSWLLMRGLKTLGLRMEAHEHNARRIAAYLDGHSEVVAVYYPGLASHPQHELAGRQARGYGGIISFDAGSEERAVALLGRLKYFTLAESLGAVESLISLPAKMTHASIPKERRDALGITDGLIRLSIGIEDAEDLLEDLEQALKIEEE</sequence>
<evidence type="ECO:0000256" key="4">
    <source>
        <dbReference type="RuleBase" id="RU362118"/>
    </source>
</evidence>
<reference evidence="5 6" key="1">
    <citation type="submission" date="2023-07" db="EMBL/GenBank/DDBJ databases">
        <title>Sorghum-associated microbial communities from plants grown in Nebraska, USA.</title>
        <authorList>
            <person name="Schachtman D."/>
        </authorList>
    </citation>
    <scope>NUCLEOTIDE SEQUENCE [LARGE SCALE GENOMIC DNA]</scope>
    <source>
        <strain evidence="5 6">CC482</strain>
    </source>
</reference>
<keyword evidence="5" id="KW-0456">Lyase</keyword>
<evidence type="ECO:0000256" key="1">
    <source>
        <dbReference type="ARBA" id="ARBA00001933"/>
    </source>
</evidence>
<evidence type="ECO:0000256" key="3">
    <source>
        <dbReference type="ARBA" id="ARBA00022898"/>
    </source>
</evidence>
<dbReference type="PANTHER" id="PTHR11808:SF15">
    <property type="entry name" value="CYSTATHIONINE GAMMA-LYASE"/>
    <property type="match status" value="1"/>
</dbReference>
<dbReference type="Proteomes" id="UP001229346">
    <property type="component" value="Unassembled WGS sequence"/>
</dbReference>
<dbReference type="Gene3D" id="3.40.640.10">
    <property type="entry name" value="Type I PLP-dependent aspartate aminotransferase-like (Major domain)"/>
    <property type="match status" value="1"/>
</dbReference>
<gene>
    <name evidence="5" type="ORF">J2T15_004215</name>
</gene>
<name>A0ABT9U987_PAEHA</name>
<dbReference type="NCBIfam" id="NF005810">
    <property type="entry name" value="PRK07671.1"/>
    <property type="match status" value="1"/>
</dbReference>
<dbReference type="CDD" id="cd00614">
    <property type="entry name" value="CGS_like"/>
    <property type="match status" value="1"/>
</dbReference>
<keyword evidence="6" id="KW-1185">Reference proteome</keyword>
<comment type="caution">
    <text evidence="5">The sequence shown here is derived from an EMBL/GenBank/DDBJ whole genome shotgun (WGS) entry which is preliminary data.</text>
</comment>
<dbReference type="GO" id="GO:0047982">
    <property type="term" value="F:homocysteine desulfhydrase activity"/>
    <property type="evidence" value="ECO:0007669"/>
    <property type="project" value="UniProtKB-EC"/>
</dbReference>
<evidence type="ECO:0000313" key="6">
    <source>
        <dbReference type="Proteomes" id="UP001229346"/>
    </source>
</evidence>
<dbReference type="InterPro" id="IPR054542">
    <property type="entry name" value="Cys_met_metab_PP"/>
</dbReference>
<accession>A0ABT9U987</accession>
<dbReference type="PIRSF" id="PIRSF001434">
    <property type="entry name" value="CGS"/>
    <property type="match status" value="1"/>
</dbReference>
<evidence type="ECO:0000313" key="5">
    <source>
        <dbReference type="EMBL" id="MDQ0114759.1"/>
    </source>
</evidence>
<dbReference type="PROSITE" id="PS00868">
    <property type="entry name" value="CYS_MET_METAB_PP"/>
    <property type="match status" value="1"/>
</dbReference>
<organism evidence="5 6">
    <name type="scientific">Paenibacillus harenae</name>
    <dbReference type="NCBI Taxonomy" id="306543"/>
    <lineage>
        <taxon>Bacteria</taxon>
        <taxon>Bacillati</taxon>
        <taxon>Bacillota</taxon>
        <taxon>Bacilli</taxon>
        <taxon>Bacillales</taxon>
        <taxon>Paenibacillaceae</taxon>
        <taxon>Paenibacillus</taxon>
    </lineage>
</organism>
<dbReference type="Gene3D" id="3.90.1150.10">
    <property type="entry name" value="Aspartate Aminotransferase, domain 1"/>
    <property type="match status" value="1"/>
</dbReference>
<dbReference type="SUPFAM" id="SSF53383">
    <property type="entry name" value="PLP-dependent transferases"/>
    <property type="match status" value="1"/>
</dbReference>
<dbReference type="EMBL" id="JAUSSU010000008">
    <property type="protein sequence ID" value="MDQ0114759.1"/>
    <property type="molecule type" value="Genomic_DNA"/>
</dbReference>
<keyword evidence="3 4" id="KW-0663">Pyridoxal phosphate</keyword>
<protein>
    <submittedName>
        <fullName evidence="5">Cystathionine gamma-lyase/homocysteine desulfhydrase</fullName>
        <ecNumber evidence="5">4.4.1.1</ecNumber>
        <ecNumber evidence="5">4.4.1.2</ecNumber>
    </submittedName>
</protein>